<dbReference type="InterPro" id="IPR006680">
    <property type="entry name" value="Amidohydro-rel"/>
</dbReference>
<accession>A0A9W6FRU3</accession>
<dbReference type="Gene3D" id="2.30.40.10">
    <property type="entry name" value="Urease, subunit C, domain 1"/>
    <property type="match status" value="1"/>
</dbReference>
<dbReference type="GO" id="GO:0005737">
    <property type="term" value="C:cytoplasm"/>
    <property type="evidence" value="ECO:0007669"/>
    <property type="project" value="TreeGrafter"/>
</dbReference>
<dbReference type="InterPro" id="IPR050138">
    <property type="entry name" value="DHOase/Allantoinase_Hydrolase"/>
</dbReference>
<gene>
    <name evidence="7" type="ORF">ARHIZOSPH14_16950</name>
</gene>
<keyword evidence="5" id="KW-0378">Hydrolase</keyword>
<dbReference type="Pfam" id="PF01979">
    <property type="entry name" value="Amidohydro_1"/>
    <property type="match status" value="1"/>
</dbReference>
<dbReference type="GO" id="GO:0004038">
    <property type="term" value="F:allantoinase activity"/>
    <property type="evidence" value="ECO:0007669"/>
    <property type="project" value="TreeGrafter"/>
</dbReference>
<dbReference type="SUPFAM" id="SSF51556">
    <property type="entry name" value="Metallo-dependent hydrolases"/>
    <property type="match status" value="1"/>
</dbReference>
<evidence type="ECO:0000313" key="7">
    <source>
        <dbReference type="EMBL" id="GLI27453.1"/>
    </source>
</evidence>
<comment type="cofactor">
    <cofactor evidence="1">
        <name>Zn(2+)</name>
        <dbReference type="ChEBI" id="CHEBI:29105"/>
    </cofactor>
</comment>
<keyword evidence="8" id="KW-1185">Reference proteome</keyword>
<dbReference type="AlphaFoldDB" id="A0A9W6FRU3"/>
<comment type="similarity">
    <text evidence="3">Belongs to the metallo-dependent hydrolases superfamily. DHOase family. Class I DHOase subfamily.</text>
</comment>
<dbReference type="InterPro" id="IPR032466">
    <property type="entry name" value="Metal_Hydrolase"/>
</dbReference>
<dbReference type="RefSeq" id="WP_281884012.1">
    <property type="nucleotide sequence ID" value="NZ_BSDP01000001.1"/>
</dbReference>
<dbReference type="Proteomes" id="UP001144396">
    <property type="component" value="Unassembled WGS sequence"/>
</dbReference>
<reference evidence="7" key="1">
    <citation type="submission" date="2022-12" db="EMBL/GenBank/DDBJ databases">
        <title>Reference genome sequencing for broad-spectrum identification of bacterial and archaeal isolates by mass spectrometry.</title>
        <authorList>
            <person name="Sekiguchi Y."/>
            <person name="Tourlousse D.M."/>
        </authorList>
    </citation>
    <scope>NUCLEOTIDE SEQUENCE</scope>
    <source>
        <strain evidence="7">14</strain>
    </source>
</reference>
<dbReference type="PANTHER" id="PTHR43668">
    <property type="entry name" value="ALLANTOINASE"/>
    <property type="match status" value="1"/>
</dbReference>
<comment type="function">
    <text evidence="2">Catalyzes the reversible cyclization of carbamoyl aspartate to dihydroorotate.</text>
</comment>
<protein>
    <submittedName>
        <fullName evidence="7">Amidohydrolase</fullName>
    </submittedName>
</protein>
<dbReference type="InterPro" id="IPR002195">
    <property type="entry name" value="Dihydroorotase_CS"/>
</dbReference>
<dbReference type="GO" id="GO:0046872">
    <property type="term" value="F:metal ion binding"/>
    <property type="evidence" value="ECO:0007669"/>
    <property type="project" value="UniProtKB-KW"/>
</dbReference>
<dbReference type="GO" id="GO:0006145">
    <property type="term" value="P:purine nucleobase catabolic process"/>
    <property type="evidence" value="ECO:0007669"/>
    <property type="project" value="TreeGrafter"/>
</dbReference>
<evidence type="ECO:0000313" key="8">
    <source>
        <dbReference type="Proteomes" id="UP001144396"/>
    </source>
</evidence>
<evidence type="ECO:0000256" key="2">
    <source>
        <dbReference type="ARBA" id="ARBA00002368"/>
    </source>
</evidence>
<organism evidence="7 8">
    <name type="scientific">Agromyces rhizosphaerae</name>
    <dbReference type="NCBI Taxonomy" id="88374"/>
    <lineage>
        <taxon>Bacteria</taxon>
        <taxon>Bacillati</taxon>
        <taxon>Actinomycetota</taxon>
        <taxon>Actinomycetes</taxon>
        <taxon>Micrococcales</taxon>
        <taxon>Microbacteriaceae</taxon>
        <taxon>Agromyces</taxon>
    </lineage>
</organism>
<evidence type="ECO:0000256" key="3">
    <source>
        <dbReference type="ARBA" id="ARBA00010286"/>
    </source>
</evidence>
<dbReference type="SUPFAM" id="SSF51338">
    <property type="entry name" value="Composite domain of metallo-dependent hydrolases"/>
    <property type="match status" value="1"/>
</dbReference>
<dbReference type="Gene3D" id="3.20.20.140">
    <property type="entry name" value="Metal-dependent hydrolases"/>
    <property type="match status" value="1"/>
</dbReference>
<comment type="caution">
    <text evidence="7">The sequence shown here is derived from an EMBL/GenBank/DDBJ whole genome shotgun (WGS) entry which is preliminary data.</text>
</comment>
<name>A0A9W6FRU3_9MICO</name>
<keyword evidence="4" id="KW-0479">Metal-binding</keyword>
<dbReference type="EMBL" id="BSDP01000001">
    <property type="protein sequence ID" value="GLI27453.1"/>
    <property type="molecule type" value="Genomic_DNA"/>
</dbReference>
<evidence type="ECO:0000259" key="6">
    <source>
        <dbReference type="Pfam" id="PF01979"/>
    </source>
</evidence>
<evidence type="ECO:0000256" key="5">
    <source>
        <dbReference type="ARBA" id="ARBA00022801"/>
    </source>
</evidence>
<evidence type="ECO:0000256" key="1">
    <source>
        <dbReference type="ARBA" id="ARBA00001947"/>
    </source>
</evidence>
<sequence>MSIDLRISGGVVMTPSGPTTADVLVAGGRIAGIVGSDVSIESDRTIDATGRLVLPGMVDVHVHTREPGYEHKDDILTTTQQAAAGGVTTIFGMPNLQPPTTDVATLSDVFERYGRTSIVDWNHNPAPTKPAEIQGMSDLGIRAYKIYMVVDTGRTYPHPAGTGMHDHGHLLQIMDHIVATGKRFIIHPHDQALMDYIEGQYLARGENTPEGYASAYAAREGVIWDTAIDVVLRLAEASGCPVHIAHIQTRRSIEAVRRAKAAGVDVTCEVNHWAPFLSTWEDVQVLGPYALSYWVPDDNRAAVWEGMRDGTIDIASSDHAPHTREEKEIGWTEMWSAHTGTPGIQYYYELMLDAVNRGELSLQRAIDMVATVPAEKFGLEGVKGSLVVGADADIVIADMAHEWTITNDDVMSKTGWTPYDGRTVSARIERTIVRGRDVYADGAVVGEPGYGVLAAARNDPAAQAAEHTADLAGKDLK</sequence>
<dbReference type="PROSITE" id="PS00483">
    <property type="entry name" value="DIHYDROOROTASE_2"/>
    <property type="match status" value="1"/>
</dbReference>
<dbReference type="InterPro" id="IPR011059">
    <property type="entry name" value="Metal-dep_hydrolase_composite"/>
</dbReference>
<dbReference type="PANTHER" id="PTHR43668:SF2">
    <property type="entry name" value="ALLANTOINASE"/>
    <property type="match status" value="1"/>
</dbReference>
<evidence type="ECO:0000256" key="4">
    <source>
        <dbReference type="ARBA" id="ARBA00022723"/>
    </source>
</evidence>
<feature type="domain" description="Amidohydrolase-related" evidence="6">
    <location>
        <begin position="52"/>
        <end position="436"/>
    </location>
</feature>
<proteinExistence type="inferred from homology"/>